<organism evidence="2 3">
    <name type="scientific">Alligator mississippiensis</name>
    <name type="common">American alligator</name>
    <dbReference type="NCBI Taxonomy" id="8496"/>
    <lineage>
        <taxon>Eukaryota</taxon>
        <taxon>Metazoa</taxon>
        <taxon>Chordata</taxon>
        <taxon>Craniata</taxon>
        <taxon>Vertebrata</taxon>
        <taxon>Euteleostomi</taxon>
        <taxon>Archelosauria</taxon>
        <taxon>Archosauria</taxon>
        <taxon>Crocodylia</taxon>
        <taxon>Alligatoridae</taxon>
        <taxon>Alligatorinae</taxon>
        <taxon>Alligator</taxon>
    </lineage>
</organism>
<comment type="caution">
    <text evidence="2">The sequence shown here is derived from an EMBL/GenBank/DDBJ whole genome shotgun (WGS) entry which is preliminary data.</text>
</comment>
<accession>A0A151NNV4</accession>
<evidence type="ECO:0000313" key="3">
    <source>
        <dbReference type="Proteomes" id="UP000050525"/>
    </source>
</evidence>
<dbReference type="EMBL" id="AKHW03002528">
    <property type="protein sequence ID" value="KYO38145.1"/>
    <property type="molecule type" value="Genomic_DNA"/>
</dbReference>
<dbReference type="AlphaFoldDB" id="A0A151NNV4"/>
<proteinExistence type="predicted"/>
<evidence type="ECO:0000256" key="1">
    <source>
        <dbReference type="SAM" id="MobiDB-lite"/>
    </source>
</evidence>
<feature type="region of interest" description="Disordered" evidence="1">
    <location>
        <begin position="1"/>
        <end position="21"/>
    </location>
</feature>
<keyword evidence="3" id="KW-1185">Reference proteome</keyword>
<name>A0A151NNV4_ALLMI</name>
<gene>
    <name evidence="2" type="ORF">Y1Q_0007261</name>
</gene>
<protein>
    <submittedName>
        <fullName evidence="2">Uncharacterized protein</fullName>
    </submittedName>
</protein>
<evidence type="ECO:0000313" key="2">
    <source>
        <dbReference type="EMBL" id="KYO38145.1"/>
    </source>
</evidence>
<dbReference type="Proteomes" id="UP000050525">
    <property type="component" value="Unassembled WGS sequence"/>
</dbReference>
<reference evidence="2 3" key="1">
    <citation type="journal article" date="2012" name="Genome Biol.">
        <title>Sequencing three crocodilian genomes to illuminate the evolution of archosaurs and amniotes.</title>
        <authorList>
            <person name="St John J.A."/>
            <person name="Braun E.L."/>
            <person name="Isberg S.R."/>
            <person name="Miles L.G."/>
            <person name="Chong A.Y."/>
            <person name="Gongora J."/>
            <person name="Dalzell P."/>
            <person name="Moran C."/>
            <person name="Bed'hom B."/>
            <person name="Abzhanov A."/>
            <person name="Burgess S.C."/>
            <person name="Cooksey A.M."/>
            <person name="Castoe T.A."/>
            <person name="Crawford N.G."/>
            <person name="Densmore L.D."/>
            <person name="Drew J.C."/>
            <person name="Edwards S.V."/>
            <person name="Faircloth B.C."/>
            <person name="Fujita M.K."/>
            <person name="Greenwold M.J."/>
            <person name="Hoffmann F.G."/>
            <person name="Howard J.M."/>
            <person name="Iguchi T."/>
            <person name="Janes D.E."/>
            <person name="Khan S.Y."/>
            <person name="Kohno S."/>
            <person name="de Koning A.J."/>
            <person name="Lance S.L."/>
            <person name="McCarthy F.M."/>
            <person name="McCormack J.E."/>
            <person name="Merchant M.E."/>
            <person name="Peterson D.G."/>
            <person name="Pollock D.D."/>
            <person name="Pourmand N."/>
            <person name="Raney B.J."/>
            <person name="Roessler K.A."/>
            <person name="Sanford J.R."/>
            <person name="Sawyer R.H."/>
            <person name="Schmidt C.J."/>
            <person name="Triplett E.W."/>
            <person name="Tuberville T.D."/>
            <person name="Venegas-Anaya M."/>
            <person name="Howard J.T."/>
            <person name="Jarvis E.D."/>
            <person name="Guillette L.J.Jr."/>
            <person name="Glenn T.C."/>
            <person name="Green R.E."/>
            <person name="Ray D.A."/>
        </authorList>
    </citation>
    <scope>NUCLEOTIDE SEQUENCE [LARGE SCALE GENOMIC DNA]</scope>
    <source>
        <strain evidence="2">KSC_2009_1</strain>
    </source>
</reference>
<sequence>MHRAACKWKEQQADPFTGSPRQGQKFLALKCPVPQIYTSGRFQGTRRLSESIAQEFCVKIFPDWLQK</sequence>